<evidence type="ECO:0000313" key="4">
    <source>
        <dbReference type="Proteomes" id="UP001470230"/>
    </source>
</evidence>
<dbReference type="Gene3D" id="1.10.357.50">
    <property type="match status" value="1"/>
</dbReference>
<gene>
    <name evidence="3" type="ORF">M9Y10_026418</name>
</gene>
<evidence type="ECO:0000259" key="2">
    <source>
        <dbReference type="PROSITE" id="PS51258"/>
    </source>
</evidence>
<name>A0ABR2H8V7_9EUKA</name>
<dbReference type="InterPro" id="IPR014770">
    <property type="entry name" value="Munc13_1"/>
</dbReference>
<dbReference type="Proteomes" id="UP001470230">
    <property type="component" value="Unassembled WGS sequence"/>
</dbReference>
<evidence type="ECO:0000313" key="3">
    <source>
        <dbReference type="EMBL" id="KAK8842187.1"/>
    </source>
</evidence>
<evidence type="ECO:0000256" key="1">
    <source>
        <dbReference type="SAM" id="MobiDB-lite"/>
    </source>
</evidence>
<feature type="region of interest" description="Disordered" evidence="1">
    <location>
        <begin position="936"/>
        <end position="962"/>
    </location>
</feature>
<protein>
    <recommendedName>
        <fullName evidence="2">MHD1 domain-containing protein</fullName>
    </recommendedName>
</protein>
<proteinExistence type="predicted"/>
<accession>A0ABR2H8V7</accession>
<organism evidence="3 4">
    <name type="scientific">Tritrichomonas musculus</name>
    <dbReference type="NCBI Taxonomy" id="1915356"/>
    <lineage>
        <taxon>Eukaryota</taxon>
        <taxon>Metamonada</taxon>
        <taxon>Parabasalia</taxon>
        <taxon>Tritrichomonadida</taxon>
        <taxon>Tritrichomonadidae</taxon>
        <taxon>Tritrichomonas</taxon>
    </lineage>
</organism>
<feature type="domain" description="MHD1" evidence="2">
    <location>
        <begin position="780"/>
        <end position="905"/>
    </location>
</feature>
<comment type="caution">
    <text evidence="3">The sequence shown here is derived from an EMBL/GenBank/DDBJ whole genome shotgun (WGS) entry which is preliminary data.</text>
</comment>
<sequence>MIDQFSNLIQLSKECSDLEELTKSITEVDALKEGVTKFDFTRINLSNNQMKVLFNDNTNSLIRQIIDQSSGTFSTFGRDLIEKEFSRNPDFLFLLEYFSKFNDLSQPINFNQISSENLDPLSYFLFVQQIFDSISTIPNDMNDDQKALSDIIKYITLHTKSLSLLGNMAGLNNEILRISKNVQGANLQILKPIFQDCFIKSIVHKNRISKDSINNSAKTLLKQSGAEESMTTKLDNERENYYTLLPILTSLIYYKNYLKNDNQNKFNPYGQIKGEIINSTKTKTNFMIEKVGQLLTRGKTPSGIYALRLTVIWEKAFKGTRLSNASFIEITYQNSKKTYEINKDEEGSFFEIVLPSFSKSDDKVDISLLYVKEKFNDTIRKNVPADGIGTLVTFSFPLKTDNNSKLKTAKPKARSSSMIIESDDGFIVEFKRGDTALSTKCGTVKVNSKFYEFKDDGVPEILENNVYLSKSGNGGFSDDFQMKQFLDFLTTNLVNQWLSQTSMSIYPPQEAYIGLIEFSMRYSIPASTIYLLISKKLLNAWCHAESYLNAFTAMFITAHVCMTNNQKRTKSMFLNKIEEDLYGSLYEYLAENVPIYLIQHLSRSGLYQNHGLAPLLMLLSFIVPEEGIDSYVDQLIKSSHKSIIRIIASYLRPIYLESGEKNSEKMTNELGSFLNFVNSKSSSSKHNAFDSLIKNDSEIDFTEFDPSTITFSIKSLADTIDILNKRTQQLKKFNEDNSLPSFLSIQWDKIEGDLCQLTLLLVNLFVCILKEKFGDDQSIFKFIFSYRDLHDFFMKSSNKDIIESEIRTDEFSPFKLFLNVVLDWISRIGEQMSIWTTKAVNIDTFEIDDKKLKTSSSPKDMFEVFRQSFTFIYSLHWEDPSIEVFVYTFLSLCGSCLRNFIETLTFRMLSYFPLEVIQESQIEDLQHYLEDLESTNTNIKPKKEKHKDKERRESESSSNVTTEPKITTRNIFVIINNFINLKLMWNGFLVHVKKMFPSLFPEENKNRRISLSSADNSSSLLASSNVIELPPNVMDPVPKITGITNSIPTLFSLMTSHLVTDTVSPHLWIKNSAVKQVFVKNASKYILNPDFFQTCSPIYASIYDTILNYIKERIDDINATTCMKYYKTMIISFLFGLDSGMMNLLILKKKKSDPIKNKRLIPILNFIHDLYKEIYQYVLDTAIDNVFASDEKLESYTPHSDFMFNHVQDDPEQLIDLVSKNCSQDVINASNEKDPQFLNALCIFIIVASQNNDKRHSVTSWVQENKEHFKKKRFYPPKYK</sequence>
<feature type="compositionally biased region" description="Basic residues" evidence="1">
    <location>
        <begin position="940"/>
        <end position="949"/>
    </location>
</feature>
<keyword evidence="4" id="KW-1185">Reference proteome</keyword>
<reference evidence="3 4" key="1">
    <citation type="submission" date="2024-04" db="EMBL/GenBank/DDBJ databases">
        <title>Tritrichomonas musculus Genome.</title>
        <authorList>
            <person name="Alves-Ferreira E."/>
            <person name="Grigg M."/>
            <person name="Lorenzi H."/>
            <person name="Galac M."/>
        </authorList>
    </citation>
    <scope>NUCLEOTIDE SEQUENCE [LARGE SCALE GENOMIC DNA]</scope>
    <source>
        <strain evidence="3 4">EAF2021</strain>
    </source>
</reference>
<dbReference type="EMBL" id="JAPFFF010000039">
    <property type="protein sequence ID" value="KAK8842187.1"/>
    <property type="molecule type" value="Genomic_DNA"/>
</dbReference>
<dbReference type="PROSITE" id="PS51258">
    <property type="entry name" value="MHD1"/>
    <property type="match status" value="1"/>
</dbReference>